<dbReference type="Pfam" id="PF04264">
    <property type="entry name" value="YceI"/>
    <property type="match status" value="1"/>
</dbReference>
<reference evidence="3 4" key="1">
    <citation type="submission" date="2023-10" db="EMBL/GenBank/DDBJ databases">
        <title>Roseovarius strain S88 nov., isolated from a marine algae.</title>
        <authorList>
            <person name="Lee M.W."/>
            <person name="Lee J.K."/>
            <person name="Kim J.M."/>
            <person name="Choi D.G."/>
            <person name="Baek J.H."/>
            <person name="Bayburt H."/>
            <person name="Jung J.J."/>
            <person name="Han D.M."/>
            <person name="Jeon C.O."/>
        </authorList>
    </citation>
    <scope>NUCLEOTIDE SEQUENCE [LARGE SCALE GENOMIC DNA]</scope>
    <source>
        <strain evidence="3 4">S88</strain>
    </source>
</reference>
<feature type="signal peptide" evidence="1">
    <location>
        <begin position="1"/>
        <end position="17"/>
    </location>
</feature>
<accession>A0ABZ2HLT8</accession>
<dbReference type="PANTHER" id="PTHR34406">
    <property type="entry name" value="PROTEIN YCEI"/>
    <property type="match status" value="1"/>
</dbReference>
<dbReference type="SUPFAM" id="SSF101874">
    <property type="entry name" value="YceI-like"/>
    <property type="match status" value="1"/>
</dbReference>
<dbReference type="InterPro" id="IPR007372">
    <property type="entry name" value="Lipid/polyisoprenoid-bd_YceI"/>
</dbReference>
<keyword evidence="4" id="KW-1185">Reference proteome</keyword>
<dbReference type="Gene3D" id="2.40.128.110">
    <property type="entry name" value="Lipid/polyisoprenoid-binding, YceI-like"/>
    <property type="match status" value="1"/>
</dbReference>
<feature type="chain" id="PRO_5046882215" evidence="1">
    <location>
        <begin position="18"/>
        <end position="184"/>
    </location>
</feature>
<sequence length="184" mass="19875">MRILVLLSLLLAAPAFAAPETYRLNAPDSVVGFTYQFQGNPSRGRMPVKAARMVLDLDNVPRSQVDVTLDARRAKAGFIFATQTMKGPEVLHTQAYPEIRFQSTKVTGDLSGAKVQGNLTVRGVTRPVTLNAGLYRQGGTEVGDRSRLIVQLTGSISRAAFGAGGFPGFVDDQIDLNIIARIEK</sequence>
<organism evidence="3 4">
    <name type="scientific">Roseovarius phycicola</name>
    <dbReference type="NCBI Taxonomy" id="3080976"/>
    <lineage>
        <taxon>Bacteria</taxon>
        <taxon>Pseudomonadati</taxon>
        <taxon>Pseudomonadota</taxon>
        <taxon>Alphaproteobacteria</taxon>
        <taxon>Rhodobacterales</taxon>
        <taxon>Roseobacteraceae</taxon>
        <taxon>Roseovarius</taxon>
    </lineage>
</organism>
<gene>
    <name evidence="3" type="ORF">RZ517_06220</name>
</gene>
<dbReference type="Proteomes" id="UP001364156">
    <property type="component" value="Chromosome"/>
</dbReference>
<protein>
    <submittedName>
        <fullName evidence="3">YceI family protein</fullName>
    </submittedName>
</protein>
<dbReference type="PANTHER" id="PTHR34406:SF1">
    <property type="entry name" value="PROTEIN YCEI"/>
    <property type="match status" value="1"/>
</dbReference>
<proteinExistence type="predicted"/>
<evidence type="ECO:0000313" key="4">
    <source>
        <dbReference type="Proteomes" id="UP001364156"/>
    </source>
</evidence>
<evidence type="ECO:0000313" key="3">
    <source>
        <dbReference type="EMBL" id="WWR47764.1"/>
    </source>
</evidence>
<evidence type="ECO:0000256" key="1">
    <source>
        <dbReference type="SAM" id="SignalP"/>
    </source>
</evidence>
<keyword evidence="1" id="KW-0732">Signal</keyword>
<name>A0ABZ2HLT8_9RHOB</name>
<feature type="domain" description="Lipid/polyisoprenoid-binding YceI-like" evidence="2">
    <location>
        <begin position="21"/>
        <end position="181"/>
    </location>
</feature>
<dbReference type="SMART" id="SM00867">
    <property type="entry name" value="YceI"/>
    <property type="match status" value="1"/>
</dbReference>
<dbReference type="EMBL" id="CP146069">
    <property type="protein sequence ID" value="WWR47764.1"/>
    <property type="molecule type" value="Genomic_DNA"/>
</dbReference>
<dbReference type="InterPro" id="IPR036761">
    <property type="entry name" value="TTHA0802/YceI-like_sf"/>
</dbReference>
<dbReference type="RefSeq" id="WP_317055674.1">
    <property type="nucleotide sequence ID" value="NZ_CP146069.1"/>
</dbReference>
<evidence type="ECO:0000259" key="2">
    <source>
        <dbReference type="SMART" id="SM00867"/>
    </source>
</evidence>